<dbReference type="PANTHER" id="PTHR12526">
    <property type="entry name" value="GLYCOSYLTRANSFERASE"/>
    <property type="match status" value="1"/>
</dbReference>
<protein>
    <submittedName>
        <fullName evidence="2">Glycosyltransferase involved in cell wall biosynthesis</fullName>
    </submittedName>
</protein>
<dbReference type="AlphaFoldDB" id="A0AAJ2BDI3"/>
<dbReference type="RefSeq" id="WP_309769937.1">
    <property type="nucleotide sequence ID" value="NZ_JAVIZC010000001.1"/>
</dbReference>
<dbReference type="Gene3D" id="3.40.50.2000">
    <property type="entry name" value="Glycogen Phosphorylase B"/>
    <property type="match status" value="2"/>
</dbReference>
<accession>A0AAJ2BDI3</accession>
<dbReference type="EMBL" id="JAVIZC010000001">
    <property type="protein sequence ID" value="MDR6100986.1"/>
    <property type="molecule type" value="Genomic_DNA"/>
</dbReference>
<evidence type="ECO:0000259" key="1">
    <source>
        <dbReference type="Pfam" id="PF00534"/>
    </source>
</evidence>
<dbReference type="InterPro" id="IPR001296">
    <property type="entry name" value="Glyco_trans_1"/>
</dbReference>
<evidence type="ECO:0000313" key="3">
    <source>
        <dbReference type="Proteomes" id="UP001255601"/>
    </source>
</evidence>
<name>A0AAJ2BDI3_9HYPH</name>
<comment type="caution">
    <text evidence="2">The sequence shown here is derived from an EMBL/GenBank/DDBJ whole genome shotgun (WGS) entry which is preliminary data.</text>
</comment>
<dbReference type="SUPFAM" id="SSF53756">
    <property type="entry name" value="UDP-Glycosyltransferase/glycogen phosphorylase"/>
    <property type="match status" value="1"/>
</dbReference>
<dbReference type="GO" id="GO:0016757">
    <property type="term" value="F:glycosyltransferase activity"/>
    <property type="evidence" value="ECO:0007669"/>
    <property type="project" value="InterPro"/>
</dbReference>
<sequence length="495" mass="56743">MKILYYNWVQFDDEERRGGGVTVYLDNIVSEMISRGHDVYFLSSGTSYDIFRSKSYVRKTKCRVAACNTYEIVNSSVMAPSHAFWGGEEISMLDESMVGCVSQFVEEHGPFDVVHFHNLEGLSLKIISKDIFKEAMIFHSAHNYFSICPQVNLWRYETANCVDYNDGQACTYCLPYAVSLKKNMLQYQTRYLASKFGFCGKSLNSRRVMRLLGGLRSILHVLNKIRYFLLLKKSPNPIWRFLYGRKDALVRSHLLRERRLLVAKTLIENNVTTLAVSEQTKTVLMAFGLKNARNLTSYIGTKHTDKFKEVNLLQHPKAPERLSICYLGYMRRDKGFYFFLECLEKLPISLSKRISVTVAAKNNFDGSIERLMKLNQKFNSVHFYDGFSSSELDDILKKVDLGVIPSLWEDNLPQVAIEIVSRGIPVLTSNLGGAQEISRNRDFTFDAGNHDDFTAALERLVDGKITLGEYWNEKPLLRSNSEHAEELERIYSAGQ</sequence>
<dbReference type="Pfam" id="PF00534">
    <property type="entry name" value="Glycos_transf_1"/>
    <property type="match status" value="1"/>
</dbReference>
<dbReference type="PANTHER" id="PTHR12526:SF638">
    <property type="entry name" value="SPORE COAT PROTEIN SA"/>
    <property type="match status" value="1"/>
</dbReference>
<feature type="domain" description="Glycosyl transferase family 1" evidence="1">
    <location>
        <begin position="315"/>
        <end position="464"/>
    </location>
</feature>
<gene>
    <name evidence="2" type="ORF">QE369_001164</name>
</gene>
<reference evidence="2" key="1">
    <citation type="submission" date="2023-08" db="EMBL/GenBank/DDBJ databases">
        <title>Functional and genomic diversity of the sorghum phyllosphere microbiome.</title>
        <authorList>
            <person name="Shade A."/>
        </authorList>
    </citation>
    <scope>NUCLEOTIDE SEQUENCE</scope>
    <source>
        <strain evidence="2">SORGH_AS_0974</strain>
    </source>
</reference>
<dbReference type="Proteomes" id="UP001255601">
    <property type="component" value="Unassembled WGS sequence"/>
</dbReference>
<evidence type="ECO:0000313" key="2">
    <source>
        <dbReference type="EMBL" id="MDR6100986.1"/>
    </source>
</evidence>
<proteinExistence type="predicted"/>
<organism evidence="2 3">
    <name type="scientific">Agrobacterium larrymoorei</name>
    <dbReference type="NCBI Taxonomy" id="160699"/>
    <lineage>
        <taxon>Bacteria</taxon>
        <taxon>Pseudomonadati</taxon>
        <taxon>Pseudomonadota</taxon>
        <taxon>Alphaproteobacteria</taxon>
        <taxon>Hyphomicrobiales</taxon>
        <taxon>Rhizobiaceae</taxon>
        <taxon>Rhizobium/Agrobacterium group</taxon>
        <taxon>Agrobacterium</taxon>
    </lineage>
</organism>